<dbReference type="VEuPathDB" id="FungiDB:RhiirFUN_010204"/>
<name>A0A2P4P872_RHIID</name>
<dbReference type="SUPFAM" id="SSF52540">
    <property type="entry name" value="P-loop containing nucleoside triphosphate hydrolases"/>
    <property type="match status" value="1"/>
</dbReference>
<proteinExistence type="predicted"/>
<evidence type="ECO:0000256" key="1">
    <source>
        <dbReference type="SAM" id="Coils"/>
    </source>
</evidence>
<sequence>MSSKITQVFRRTVFPTHFVAHRVQYLQSQKPYLPLSRTLKSLKDLNQENKDLSQENELSRNQLEASRKYRYYDLIYEGHKYRSKDITEHKICHKRRWTANSIIENSIRNYVYFVDLEETNAPLLDMILRGEFVALYGARASGKSTRVFQVMEKLKSQGIVCIYVSFEGVNMETTDIFWSALGAELHINTPQHFKLNDIKSAYDFKLKLQKEKWNDKHVVLFIDEFDALLEAPDDIKSSFFETIRTIKNARDYYALLSSVAIGPFSILHLSSDRITTSPFNGRDPFRNPNFTLEQVQTVYKKFEDDYKLTIDPEIIEDIYNRTNGYVKLIGELQEEARPAIELLRSVFLGSFDFVPTYNPKEKRLVEFLTAEGVLMRDEMKKDNFRMSSIFVDELIRRQVIPELYKSAPTCAVPKKFDGSLDIISILKMAVQHFDKEIIHRAFDRSFKTAHVYVKGQKSILVPRESVYDTELNRILVNWIISQAGSEVTVHMVEHHAEKKDKHTYSDIVIKTPKQTIVLEILATATEKELDEHVVKVLDYAEKLSANEICIVHFTCEDYTTPYWPSDRRFEKINVVHFFHDQMLKNIQMSVRRFASTPGTFDYIDDVIPLQ</sequence>
<keyword evidence="2" id="KW-0378">Hydrolase</keyword>
<evidence type="ECO:0000313" key="2">
    <source>
        <dbReference type="EMBL" id="POG61573.1"/>
    </source>
</evidence>
<dbReference type="Proteomes" id="UP000018888">
    <property type="component" value="Unassembled WGS sequence"/>
</dbReference>
<gene>
    <name evidence="2" type="ORF">GLOIN_2v1786442</name>
</gene>
<dbReference type="Gene3D" id="3.40.50.300">
    <property type="entry name" value="P-loop containing nucleotide triphosphate hydrolases"/>
    <property type="match status" value="1"/>
</dbReference>
<organism evidence="2 3">
    <name type="scientific">Rhizophagus irregularis (strain DAOM 181602 / DAOM 197198 / MUCL 43194)</name>
    <name type="common">Arbuscular mycorrhizal fungus</name>
    <name type="synonym">Glomus intraradices</name>
    <dbReference type="NCBI Taxonomy" id="747089"/>
    <lineage>
        <taxon>Eukaryota</taxon>
        <taxon>Fungi</taxon>
        <taxon>Fungi incertae sedis</taxon>
        <taxon>Mucoromycota</taxon>
        <taxon>Glomeromycotina</taxon>
        <taxon>Glomeromycetes</taxon>
        <taxon>Glomerales</taxon>
        <taxon>Glomeraceae</taxon>
        <taxon>Rhizophagus</taxon>
    </lineage>
</organism>
<dbReference type="AlphaFoldDB" id="A0A2P4P872"/>
<reference evidence="2 3" key="2">
    <citation type="journal article" date="2018" name="New Phytol.">
        <title>High intraspecific genome diversity in the model arbuscular mycorrhizal symbiont Rhizophagus irregularis.</title>
        <authorList>
            <person name="Chen E.C.H."/>
            <person name="Morin E."/>
            <person name="Beaudet D."/>
            <person name="Noel J."/>
            <person name="Yildirir G."/>
            <person name="Ndikumana S."/>
            <person name="Charron P."/>
            <person name="St-Onge C."/>
            <person name="Giorgi J."/>
            <person name="Kruger M."/>
            <person name="Marton T."/>
            <person name="Ropars J."/>
            <person name="Grigoriev I.V."/>
            <person name="Hainaut M."/>
            <person name="Henrissat B."/>
            <person name="Roux C."/>
            <person name="Martin F."/>
            <person name="Corradi N."/>
        </authorList>
    </citation>
    <scope>NUCLEOTIDE SEQUENCE [LARGE SCALE GENOMIC DNA]</scope>
    <source>
        <strain evidence="2 3">DAOM 197198</strain>
    </source>
</reference>
<dbReference type="EMBL" id="AUPC02000335">
    <property type="protein sequence ID" value="POG61573.1"/>
    <property type="molecule type" value="Genomic_DNA"/>
</dbReference>
<keyword evidence="1" id="KW-0175">Coiled coil</keyword>
<evidence type="ECO:0000313" key="3">
    <source>
        <dbReference type="Proteomes" id="UP000018888"/>
    </source>
</evidence>
<reference evidence="2 3" key="1">
    <citation type="journal article" date="2013" name="Proc. Natl. Acad. Sci. U.S.A.">
        <title>Genome of an arbuscular mycorrhizal fungus provides insight into the oldest plant symbiosis.</title>
        <authorList>
            <person name="Tisserant E."/>
            <person name="Malbreil M."/>
            <person name="Kuo A."/>
            <person name="Kohler A."/>
            <person name="Symeonidi A."/>
            <person name="Balestrini R."/>
            <person name="Charron P."/>
            <person name="Duensing N."/>
            <person name="Frei Dit Frey N."/>
            <person name="Gianinazzi-Pearson V."/>
            <person name="Gilbert L.B."/>
            <person name="Handa Y."/>
            <person name="Herr J.R."/>
            <person name="Hijri M."/>
            <person name="Koul R."/>
            <person name="Kawaguchi M."/>
            <person name="Krajinski F."/>
            <person name="Lammers P.J."/>
            <person name="Masclaux F.G."/>
            <person name="Murat C."/>
            <person name="Morin E."/>
            <person name="Ndikumana S."/>
            <person name="Pagni M."/>
            <person name="Petitpierre D."/>
            <person name="Requena N."/>
            <person name="Rosikiewicz P."/>
            <person name="Riley R."/>
            <person name="Saito K."/>
            <person name="San Clemente H."/>
            <person name="Shapiro H."/>
            <person name="van Tuinen D."/>
            <person name="Becard G."/>
            <person name="Bonfante P."/>
            <person name="Paszkowski U."/>
            <person name="Shachar-Hill Y.Y."/>
            <person name="Tuskan G.A."/>
            <person name="Young P.W."/>
            <person name="Sanders I.R."/>
            <person name="Henrissat B."/>
            <person name="Rensing S.A."/>
            <person name="Grigoriev I.V."/>
            <person name="Corradi N."/>
            <person name="Roux C."/>
            <person name="Martin F."/>
        </authorList>
    </citation>
    <scope>NUCLEOTIDE SEQUENCE [LARGE SCALE GENOMIC DNA]</scope>
    <source>
        <strain evidence="2 3">DAOM 197198</strain>
    </source>
</reference>
<keyword evidence="3" id="KW-1185">Reference proteome</keyword>
<dbReference type="InterPro" id="IPR027417">
    <property type="entry name" value="P-loop_NTPase"/>
</dbReference>
<feature type="coiled-coil region" evidence="1">
    <location>
        <begin position="35"/>
        <end position="62"/>
    </location>
</feature>
<comment type="caution">
    <text evidence="2">The sequence shown here is derived from an EMBL/GenBank/DDBJ whole genome shotgun (WGS) entry which is preliminary data.</text>
</comment>
<dbReference type="GO" id="GO:0016787">
    <property type="term" value="F:hydrolase activity"/>
    <property type="evidence" value="ECO:0007669"/>
    <property type="project" value="UniProtKB-KW"/>
</dbReference>
<accession>A0A2P4P872</accession>
<protein>
    <submittedName>
        <fullName evidence="2">P-loop containing nucleoside triphosphate hydrolase protein</fullName>
    </submittedName>
</protein>